<evidence type="ECO:0000313" key="9">
    <source>
        <dbReference type="Proteomes" id="UP000694867"/>
    </source>
</evidence>
<evidence type="ECO:0000256" key="6">
    <source>
        <dbReference type="ARBA" id="ARBA00023242"/>
    </source>
</evidence>
<accession>A0AAJ6QVY7</accession>
<comment type="subcellular location">
    <subcellularLocation>
        <location evidence="7">Cytoplasm</location>
    </subcellularLocation>
    <subcellularLocation>
        <location evidence="7">Nucleus</location>
        <location evidence="7">Nucleolus</location>
    </subcellularLocation>
    <subcellularLocation>
        <location evidence="1 7">Nucleus</location>
    </subcellularLocation>
</comment>
<keyword evidence="5 7" id="KW-0694">RNA-binding</keyword>
<sequence length="142" mass="16178">MSDTKKSSPEQFPSELTEKVRNLHEKLQNLEKLLEPLLSSTALEAKESLDSADKARYDLSLCYGLSSLLWAYMLVQGEDPKDTALKHELNRVRDYMTRVQQLEDRVKRPRFAPGTASRFVRNALYDPEKKKDDTGSGATSSR</sequence>
<reference evidence="10" key="1">
    <citation type="submission" date="2025-08" db="UniProtKB">
        <authorList>
            <consortium name="RefSeq"/>
        </authorList>
    </citation>
    <scope>IDENTIFICATION</scope>
</reference>
<dbReference type="Proteomes" id="UP000694867">
    <property type="component" value="Unplaced"/>
</dbReference>
<dbReference type="PANTHER" id="PTHR15341">
    <property type="entry name" value="SUN-COR STEROID HORMONE RECEPTOR CO-REPRESSOR"/>
    <property type="match status" value="1"/>
</dbReference>
<evidence type="ECO:0000256" key="1">
    <source>
        <dbReference type="ARBA" id="ARBA00004123"/>
    </source>
</evidence>
<comment type="similarity">
    <text evidence="2 7">Belongs to the C1D family.</text>
</comment>
<dbReference type="KEGG" id="goe:100906127"/>
<dbReference type="GeneID" id="100906127"/>
<feature type="region of interest" description="Disordered" evidence="8">
    <location>
        <begin position="122"/>
        <end position="142"/>
    </location>
</feature>
<comment type="function">
    <text evidence="7">Plays a role in the recruitment of the exosome to pre-rRNA to mediate the 3'-5' end processing of the 5.8S rRNA.</text>
</comment>
<dbReference type="InterPro" id="IPR007146">
    <property type="entry name" value="Sas10/Utp3/C1D"/>
</dbReference>
<keyword evidence="6 7" id="KW-0539">Nucleus</keyword>
<protein>
    <recommendedName>
        <fullName evidence="3 7">Nuclear nucleic acid-binding protein C1D</fullName>
    </recommendedName>
</protein>
<dbReference type="GO" id="GO:0005730">
    <property type="term" value="C:nucleolus"/>
    <property type="evidence" value="ECO:0007669"/>
    <property type="project" value="UniProtKB-SubCell"/>
</dbReference>
<evidence type="ECO:0000256" key="2">
    <source>
        <dbReference type="ARBA" id="ARBA00009154"/>
    </source>
</evidence>
<dbReference type="GO" id="GO:0003677">
    <property type="term" value="F:DNA binding"/>
    <property type="evidence" value="ECO:0007669"/>
    <property type="project" value="UniProtKB-KW"/>
</dbReference>
<evidence type="ECO:0000256" key="3">
    <source>
        <dbReference type="ARBA" id="ARBA00015212"/>
    </source>
</evidence>
<dbReference type="AlphaFoldDB" id="A0AAJ6QVY7"/>
<evidence type="ECO:0000256" key="4">
    <source>
        <dbReference type="ARBA" id="ARBA00022552"/>
    </source>
</evidence>
<dbReference type="GO" id="GO:0003723">
    <property type="term" value="F:RNA binding"/>
    <property type="evidence" value="ECO:0007669"/>
    <property type="project" value="UniProtKB-UniRule"/>
</dbReference>
<dbReference type="GO" id="GO:0005737">
    <property type="term" value="C:cytoplasm"/>
    <property type="evidence" value="ECO:0007669"/>
    <property type="project" value="UniProtKB-SubCell"/>
</dbReference>
<dbReference type="GO" id="GO:0000178">
    <property type="term" value="C:exosome (RNase complex)"/>
    <property type="evidence" value="ECO:0007669"/>
    <property type="project" value="TreeGrafter"/>
</dbReference>
<proteinExistence type="inferred from homology"/>
<dbReference type="PANTHER" id="PTHR15341:SF3">
    <property type="entry name" value="NUCLEAR NUCLEIC ACID-BINDING PROTEIN C1D"/>
    <property type="match status" value="1"/>
</dbReference>
<keyword evidence="9" id="KW-1185">Reference proteome</keyword>
<evidence type="ECO:0000256" key="8">
    <source>
        <dbReference type="SAM" id="MobiDB-lite"/>
    </source>
</evidence>
<evidence type="ECO:0000256" key="7">
    <source>
        <dbReference type="RuleBase" id="RU368003"/>
    </source>
</evidence>
<evidence type="ECO:0000313" key="10">
    <source>
        <dbReference type="RefSeq" id="XP_003745662.1"/>
    </source>
</evidence>
<comment type="subunit">
    <text evidence="7">Monomer and homodimer.</text>
</comment>
<keyword evidence="7" id="KW-0963">Cytoplasm</keyword>
<organism evidence="9 10">
    <name type="scientific">Galendromus occidentalis</name>
    <name type="common">western predatory mite</name>
    <dbReference type="NCBI Taxonomy" id="34638"/>
    <lineage>
        <taxon>Eukaryota</taxon>
        <taxon>Metazoa</taxon>
        <taxon>Ecdysozoa</taxon>
        <taxon>Arthropoda</taxon>
        <taxon>Chelicerata</taxon>
        <taxon>Arachnida</taxon>
        <taxon>Acari</taxon>
        <taxon>Parasitiformes</taxon>
        <taxon>Mesostigmata</taxon>
        <taxon>Gamasina</taxon>
        <taxon>Phytoseioidea</taxon>
        <taxon>Phytoseiidae</taxon>
        <taxon>Typhlodrominae</taxon>
        <taxon>Galendromus</taxon>
    </lineage>
</organism>
<dbReference type="GO" id="GO:0010468">
    <property type="term" value="P:regulation of gene expression"/>
    <property type="evidence" value="ECO:0007669"/>
    <property type="project" value="TreeGrafter"/>
</dbReference>
<gene>
    <name evidence="10" type="primary">LOC100906127</name>
</gene>
<keyword evidence="7" id="KW-0238">DNA-binding</keyword>
<dbReference type="RefSeq" id="XP_003745662.1">
    <property type="nucleotide sequence ID" value="XM_003745614.2"/>
</dbReference>
<name>A0AAJ6QVY7_9ACAR</name>
<keyword evidence="4 7" id="KW-0698">rRNA processing</keyword>
<dbReference type="InterPro" id="IPR011082">
    <property type="entry name" value="Exosome-assoc_fac/DNA_repair"/>
</dbReference>
<evidence type="ECO:0000256" key="5">
    <source>
        <dbReference type="ARBA" id="ARBA00022884"/>
    </source>
</evidence>
<dbReference type="Pfam" id="PF04000">
    <property type="entry name" value="Sas10_Utp3"/>
    <property type="match status" value="1"/>
</dbReference>
<dbReference type="GO" id="GO:0000460">
    <property type="term" value="P:maturation of 5.8S rRNA"/>
    <property type="evidence" value="ECO:0007669"/>
    <property type="project" value="TreeGrafter"/>
</dbReference>